<proteinExistence type="predicted"/>
<dbReference type="EMBL" id="CP075896">
    <property type="protein sequence ID" value="QWB24193.1"/>
    <property type="molecule type" value="Genomic_DNA"/>
</dbReference>
<reference evidence="2" key="1">
    <citation type="submission" date="2021-05" db="EMBL/GenBank/DDBJ databases">
        <title>Direct Submission.</title>
        <authorList>
            <person name="Li K."/>
            <person name="Gao J."/>
        </authorList>
    </citation>
    <scope>NUCLEOTIDE SEQUENCE [LARGE SCALE GENOMIC DNA]</scope>
    <source>
        <strain evidence="2">MG62</strain>
    </source>
</reference>
<protein>
    <submittedName>
        <fullName evidence="1">Uncharacterized protein</fullName>
    </submittedName>
</protein>
<dbReference type="Proteomes" id="UP000679629">
    <property type="component" value="Chromosome"/>
</dbReference>
<gene>
    <name evidence="1" type="ORF">KJK29_17180</name>
</gene>
<sequence>MSGLPHRTLRLLPWTSPEAKPCFLITDEGGGLVSRLADIREATQLDMADRLLAHADDLLPTATEAQLRFLAERLAETLRDILRVAESRGRTTFGDGSSERSR</sequence>
<evidence type="ECO:0000313" key="1">
    <source>
        <dbReference type="EMBL" id="QWB24193.1"/>
    </source>
</evidence>
<organism evidence="1 2">
    <name type="scientific">Streptomyces koelreuteriae</name>
    <dbReference type="NCBI Taxonomy" id="2838015"/>
    <lineage>
        <taxon>Bacteria</taxon>
        <taxon>Bacillati</taxon>
        <taxon>Actinomycetota</taxon>
        <taxon>Actinomycetes</taxon>
        <taxon>Kitasatosporales</taxon>
        <taxon>Streptomycetaceae</taxon>
        <taxon>Streptomyces</taxon>
    </lineage>
</organism>
<name>A0ABX8FSK7_9ACTN</name>
<keyword evidence="2" id="KW-1185">Reference proteome</keyword>
<accession>A0ABX8FSK7</accession>
<evidence type="ECO:0000313" key="2">
    <source>
        <dbReference type="Proteomes" id="UP000679629"/>
    </source>
</evidence>
<dbReference type="RefSeq" id="WP_215120041.1">
    <property type="nucleotide sequence ID" value="NZ_CP075896.1"/>
</dbReference>